<feature type="compositionally biased region" description="Low complexity" evidence="1">
    <location>
        <begin position="521"/>
        <end position="531"/>
    </location>
</feature>
<feature type="region of interest" description="Disordered" evidence="1">
    <location>
        <begin position="502"/>
        <end position="689"/>
    </location>
</feature>
<dbReference type="InterPro" id="IPR050817">
    <property type="entry name" value="DjlA_DnaK_co-chaperone"/>
</dbReference>
<dbReference type="PANTHER" id="PTHR24074">
    <property type="entry name" value="CO-CHAPERONE PROTEIN DJLA"/>
    <property type="match status" value="1"/>
</dbReference>
<dbReference type="InterPro" id="IPR001623">
    <property type="entry name" value="DnaJ_domain"/>
</dbReference>
<feature type="compositionally biased region" description="Low complexity" evidence="1">
    <location>
        <begin position="213"/>
        <end position="223"/>
    </location>
</feature>
<feature type="region of interest" description="Disordered" evidence="1">
    <location>
        <begin position="55"/>
        <end position="358"/>
    </location>
</feature>
<feature type="compositionally biased region" description="Pro residues" evidence="1">
    <location>
        <begin position="576"/>
        <end position="585"/>
    </location>
</feature>
<keyword evidence="4" id="KW-1185">Reference proteome</keyword>
<feature type="domain" description="J" evidence="2">
    <location>
        <begin position="6"/>
        <end position="72"/>
    </location>
</feature>
<feature type="compositionally biased region" description="Basic and acidic residues" evidence="1">
    <location>
        <begin position="306"/>
        <end position="319"/>
    </location>
</feature>
<dbReference type="CDD" id="cd06257">
    <property type="entry name" value="DnaJ"/>
    <property type="match status" value="1"/>
</dbReference>
<evidence type="ECO:0000313" key="3">
    <source>
        <dbReference type="EMBL" id="KAH7328218.1"/>
    </source>
</evidence>
<dbReference type="AlphaFoldDB" id="A0A8K0T1L6"/>
<evidence type="ECO:0000256" key="1">
    <source>
        <dbReference type="SAM" id="MobiDB-lite"/>
    </source>
</evidence>
<dbReference type="InterPro" id="IPR036869">
    <property type="entry name" value="J_dom_sf"/>
</dbReference>
<dbReference type="PROSITE" id="PS50076">
    <property type="entry name" value="DNAJ_2"/>
    <property type="match status" value="1"/>
</dbReference>
<feature type="compositionally biased region" description="Polar residues" evidence="1">
    <location>
        <begin position="550"/>
        <end position="560"/>
    </location>
</feature>
<feature type="region of interest" description="Disordered" evidence="1">
    <location>
        <begin position="390"/>
        <end position="413"/>
    </location>
</feature>
<feature type="compositionally biased region" description="Polar residues" evidence="1">
    <location>
        <begin position="275"/>
        <end position="297"/>
    </location>
</feature>
<organism evidence="3 4">
    <name type="scientific">Stachybotrys elegans</name>
    <dbReference type="NCBI Taxonomy" id="80388"/>
    <lineage>
        <taxon>Eukaryota</taxon>
        <taxon>Fungi</taxon>
        <taxon>Dikarya</taxon>
        <taxon>Ascomycota</taxon>
        <taxon>Pezizomycotina</taxon>
        <taxon>Sordariomycetes</taxon>
        <taxon>Hypocreomycetidae</taxon>
        <taxon>Hypocreales</taxon>
        <taxon>Stachybotryaceae</taxon>
        <taxon>Stachybotrys</taxon>
    </lineage>
</organism>
<gene>
    <name evidence="3" type="ORF">B0I35DRAFT_472958</name>
</gene>
<dbReference type="Gene3D" id="1.10.287.110">
    <property type="entry name" value="DnaJ domain"/>
    <property type="match status" value="1"/>
</dbReference>
<feature type="compositionally biased region" description="Basic and acidic residues" evidence="1">
    <location>
        <begin position="231"/>
        <end position="241"/>
    </location>
</feature>
<dbReference type="Pfam" id="PF00226">
    <property type="entry name" value="DnaJ"/>
    <property type="match status" value="1"/>
</dbReference>
<dbReference type="OrthoDB" id="10250354at2759"/>
<dbReference type="SMART" id="SM00271">
    <property type="entry name" value="DnaJ"/>
    <property type="match status" value="1"/>
</dbReference>
<feature type="compositionally biased region" description="Low complexity" evidence="1">
    <location>
        <begin position="630"/>
        <end position="656"/>
    </location>
</feature>
<feature type="compositionally biased region" description="Acidic residues" evidence="1">
    <location>
        <begin position="612"/>
        <end position="621"/>
    </location>
</feature>
<feature type="compositionally biased region" description="Polar residues" evidence="1">
    <location>
        <begin position="401"/>
        <end position="413"/>
    </location>
</feature>
<evidence type="ECO:0000259" key="2">
    <source>
        <dbReference type="PROSITE" id="PS50076"/>
    </source>
</evidence>
<feature type="compositionally biased region" description="Low complexity" evidence="1">
    <location>
        <begin position="125"/>
        <end position="143"/>
    </location>
</feature>
<dbReference type="Proteomes" id="UP000813444">
    <property type="component" value="Unassembled WGS sequence"/>
</dbReference>
<feature type="compositionally biased region" description="Basic and acidic residues" evidence="1">
    <location>
        <begin position="58"/>
        <end position="67"/>
    </location>
</feature>
<sequence length="881" mass="97392">MAAQRDYYADLELPRTADIQEIKKQFRKLALKYHPDRNPGREQEVNAKFQTIQSAHEVLSDPQKKSQYDATLPRSRYPTASGVKGNPWSHVSEQFPAPPRRKPPASGAQRWNQRFASGVPPTAKQQASSDSESRQSAASAARAFESMRTKASNQQRETPQAPPPPPPRSETARQRQQASFGNRKPSYAPRTSAQDDEPPATPARNNTARHHASSSSQVPQASPIPDPFSQFREREYGHDARQSSPYTTHGGEKTNPFDGVPIGRAKSTREPAHRPTSQFPAESTFSPRRQRSNSVPKDTQEPVTPKADRVPKEARRPDANQRSTKVPGHAPDGSLAQNGAADMNSPSKPTTPGGSTMYATLHHASHSNIAGGFPHSRPHDFCTCPTAKRRCSTAQHPPHKTSLSARKSTPSGGQNFYDSLTPFEKRQFELLICLINNKHTGQSPRDAQPSLFVLPCQRDEEIADKWCQHSFTFPIDHDTFAQTPHRTNSHNSVEDINTKFAEDHTTKPWQFSAGGSTTDGSPISRSPAGSRSSRRSPTRPAVSRPEDTNSRNPQTDQMASGFNPDGWSDKFGPQTFEPPPRPPASASPTRPARANTKKTRAAAKTAGGYAVVEDDSSDEEPFQWTGRKGSAPAPTATFAASPQAMDIDSPTPTTSTTPPPQNGSNGARNMNVEPSRPEWRPGDVNHLNGDALQGEQAKKQFKSPNLGSEDSEEFRATLDDLKNVAPFAQDVQGLKSLSDLKANLPFESKASTASVNLPQVQPLAFPDIPEAPRLPPTVAISGMKPNVPSWEKYLREFEVYLQRWDIMHALVLAHFSTRLENLSQARQTKGYGFLGVRGDSEVYDYFVSVQQDNEVRRRWSAACEEHEKRLREFMAFREKMK</sequence>
<feature type="compositionally biased region" description="Polar residues" evidence="1">
    <location>
        <begin position="344"/>
        <end position="358"/>
    </location>
</feature>
<dbReference type="FunFam" id="1.10.287.110:FF:000096">
    <property type="entry name" value="DnaJ domain protein"/>
    <property type="match status" value="1"/>
</dbReference>
<dbReference type="InterPro" id="IPR018253">
    <property type="entry name" value="DnaJ_domain_CS"/>
</dbReference>
<protein>
    <recommendedName>
        <fullName evidence="2">J domain-containing protein</fullName>
    </recommendedName>
</protein>
<feature type="compositionally biased region" description="Polar residues" evidence="1">
    <location>
        <begin position="507"/>
        <end position="520"/>
    </location>
</feature>
<comment type="caution">
    <text evidence="3">The sequence shown here is derived from an EMBL/GenBank/DDBJ whole genome shotgun (WGS) entry which is preliminary data.</text>
</comment>
<dbReference type="EMBL" id="JAGPNK010000001">
    <property type="protein sequence ID" value="KAH7328218.1"/>
    <property type="molecule type" value="Genomic_DNA"/>
</dbReference>
<name>A0A8K0T1L6_9HYPO</name>
<accession>A0A8K0T1L6</accession>
<proteinExistence type="predicted"/>
<evidence type="ECO:0000313" key="4">
    <source>
        <dbReference type="Proteomes" id="UP000813444"/>
    </source>
</evidence>
<dbReference type="PRINTS" id="PR00625">
    <property type="entry name" value="JDOMAIN"/>
</dbReference>
<dbReference type="PROSITE" id="PS00636">
    <property type="entry name" value="DNAJ_1"/>
    <property type="match status" value="1"/>
</dbReference>
<dbReference type="SUPFAM" id="SSF46565">
    <property type="entry name" value="Chaperone J-domain"/>
    <property type="match status" value="1"/>
</dbReference>
<reference evidence="3" key="1">
    <citation type="journal article" date="2021" name="Nat. Commun.">
        <title>Genetic determinants of endophytism in the Arabidopsis root mycobiome.</title>
        <authorList>
            <person name="Mesny F."/>
            <person name="Miyauchi S."/>
            <person name="Thiergart T."/>
            <person name="Pickel B."/>
            <person name="Atanasova L."/>
            <person name="Karlsson M."/>
            <person name="Huettel B."/>
            <person name="Barry K.W."/>
            <person name="Haridas S."/>
            <person name="Chen C."/>
            <person name="Bauer D."/>
            <person name="Andreopoulos W."/>
            <person name="Pangilinan J."/>
            <person name="LaButti K."/>
            <person name="Riley R."/>
            <person name="Lipzen A."/>
            <person name="Clum A."/>
            <person name="Drula E."/>
            <person name="Henrissat B."/>
            <person name="Kohler A."/>
            <person name="Grigoriev I.V."/>
            <person name="Martin F.M."/>
            <person name="Hacquard S."/>
        </authorList>
    </citation>
    <scope>NUCLEOTIDE SEQUENCE</scope>
    <source>
        <strain evidence="3">MPI-CAGE-CH-0235</strain>
    </source>
</reference>